<evidence type="ECO:0000256" key="1">
    <source>
        <dbReference type="SAM" id="MobiDB-lite"/>
    </source>
</evidence>
<dbReference type="Pfam" id="PF07963">
    <property type="entry name" value="N_methyl"/>
    <property type="match status" value="1"/>
</dbReference>
<accession>A0A2T8F754</accession>
<gene>
    <name evidence="3" type="ORF">DDE18_16135</name>
</gene>
<evidence type="ECO:0000313" key="3">
    <source>
        <dbReference type="EMBL" id="PVG81540.1"/>
    </source>
</evidence>
<dbReference type="InterPro" id="IPR012902">
    <property type="entry name" value="N_methyl_site"/>
</dbReference>
<feature type="transmembrane region" description="Helical" evidence="2">
    <location>
        <begin position="12"/>
        <end position="35"/>
    </location>
</feature>
<evidence type="ECO:0000313" key="4">
    <source>
        <dbReference type="Proteomes" id="UP000246018"/>
    </source>
</evidence>
<evidence type="ECO:0000256" key="2">
    <source>
        <dbReference type="SAM" id="Phobius"/>
    </source>
</evidence>
<proteinExistence type="predicted"/>
<keyword evidence="2" id="KW-0472">Membrane</keyword>
<keyword evidence="2" id="KW-1133">Transmembrane helix</keyword>
<keyword evidence="2" id="KW-0812">Transmembrane</keyword>
<dbReference type="NCBIfam" id="TIGR02532">
    <property type="entry name" value="IV_pilin_GFxxxE"/>
    <property type="match status" value="1"/>
</dbReference>
<comment type="caution">
    <text evidence="3">The sequence shown here is derived from an EMBL/GenBank/DDBJ whole genome shotgun (WGS) entry which is preliminary data.</text>
</comment>
<dbReference type="AlphaFoldDB" id="A0A2T8F754"/>
<dbReference type="EMBL" id="QDGZ01000007">
    <property type="protein sequence ID" value="PVG81540.1"/>
    <property type="molecule type" value="Genomic_DNA"/>
</dbReference>
<dbReference type="Proteomes" id="UP000246018">
    <property type="component" value="Unassembled WGS sequence"/>
</dbReference>
<feature type="region of interest" description="Disordered" evidence="1">
    <location>
        <begin position="265"/>
        <end position="287"/>
    </location>
</feature>
<dbReference type="PROSITE" id="PS00409">
    <property type="entry name" value="PROKAR_NTER_METHYL"/>
    <property type="match status" value="1"/>
</dbReference>
<sequence length="569" mass="56918">MSRSADPRAPRDAGFTLLEVIVALGITTVVMVAMLPQLVAGIRSTGTANAVTLSKGVAQAELELMRNLPFHVAPSAGAHVDVLDRYYPDLAPPTSAPACAAPASASAASWTGYVAAGSSARCSFEPASGAFYRTVRSVDSERGSLVVVIATQFLSAAVPPAAVTPRAGYDTGTDGRHLPASSQIGVTATVVHRDQGKVRPVTTYTQIADQPRAPRRILAEATATALHVGSVTADGRALSLSAGLVNVAGTVSTVSTVTGNATAVTGGLGTGEQEDGASRTVQSPPTQAIAPTSAPAGGLPGFGCSYACWGPSQLGAASVSAEGGLPRAGSSGAPIQAGVTDASTNSGVQFGTATTATDYRPGLGLTGPLVRLDEAAVPYPSQLAGCAVTPTGVLTASGYLQSADDATARNVESCAVTRSAPIVLLPTEFAPQGVIRVRLEQASARCTASAASGTATHDFRAVVEVWNGSEYVVVAEPVAGQTTDPLAAVPMTTDVGGGHTLTDYLAAWSSATSGTVRSEQAAGRAEVSVPGVVTIATQPVRSGAADGLDPASAVALTIGAVSCSTEDAR</sequence>
<organism evidence="3 4">
    <name type="scientific">Nocardioides gansuensis</name>
    <dbReference type="NCBI Taxonomy" id="2138300"/>
    <lineage>
        <taxon>Bacteria</taxon>
        <taxon>Bacillati</taxon>
        <taxon>Actinomycetota</taxon>
        <taxon>Actinomycetes</taxon>
        <taxon>Propionibacteriales</taxon>
        <taxon>Nocardioidaceae</taxon>
        <taxon>Nocardioides</taxon>
    </lineage>
</organism>
<dbReference type="OrthoDB" id="3758742at2"/>
<keyword evidence="4" id="KW-1185">Reference proteome</keyword>
<protein>
    <submittedName>
        <fullName evidence="3">Uncharacterized protein</fullName>
    </submittedName>
</protein>
<reference evidence="3 4" key="1">
    <citation type="submission" date="2018-04" db="EMBL/GenBank/DDBJ databases">
        <title>Genome of Nocardioides gansuensis WSJ-1.</title>
        <authorList>
            <person name="Wu S."/>
            <person name="Wang G."/>
        </authorList>
    </citation>
    <scope>NUCLEOTIDE SEQUENCE [LARGE SCALE GENOMIC DNA]</scope>
    <source>
        <strain evidence="3 4">WSJ-1</strain>
    </source>
</reference>
<dbReference type="RefSeq" id="WP_116573307.1">
    <property type="nucleotide sequence ID" value="NZ_QDGZ01000007.1"/>
</dbReference>
<name>A0A2T8F754_9ACTN</name>